<gene>
    <name evidence="1" type="ORF">QBC38DRAFT_288021</name>
</gene>
<evidence type="ECO:0000313" key="2">
    <source>
        <dbReference type="Proteomes" id="UP001301958"/>
    </source>
</evidence>
<protein>
    <submittedName>
        <fullName evidence="1">Uncharacterized protein</fullName>
    </submittedName>
</protein>
<dbReference type="Proteomes" id="UP001301958">
    <property type="component" value="Unassembled WGS sequence"/>
</dbReference>
<accession>A0AAN7GXV0</accession>
<dbReference type="EMBL" id="MU865385">
    <property type="protein sequence ID" value="KAK4224705.1"/>
    <property type="molecule type" value="Genomic_DNA"/>
</dbReference>
<comment type="caution">
    <text evidence="1">The sequence shown here is derived from an EMBL/GenBank/DDBJ whole genome shotgun (WGS) entry which is preliminary data.</text>
</comment>
<sequence length="147" mass="16533">MQQGFLLFVNPLVSAVVLKHANITHRLLKRNKRKKPKKKKGVNISSNILHFFARIKMNVGFTGIFRLFGATDLLESGNEAQTGRGNRKPLSLALLVGNNLLGPEYSRSQGGLFVPPAAEPRETRTALSIVDRCELWGEDHRQELQFR</sequence>
<keyword evidence="2" id="KW-1185">Reference proteome</keyword>
<organism evidence="1 2">
    <name type="scientific">Podospora fimiseda</name>
    <dbReference type="NCBI Taxonomy" id="252190"/>
    <lineage>
        <taxon>Eukaryota</taxon>
        <taxon>Fungi</taxon>
        <taxon>Dikarya</taxon>
        <taxon>Ascomycota</taxon>
        <taxon>Pezizomycotina</taxon>
        <taxon>Sordariomycetes</taxon>
        <taxon>Sordariomycetidae</taxon>
        <taxon>Sordariales</taxon>
        <taxon>Podosporaceae</taxon>
        <taxon>Podospora</taxon>
    </lineage>
</organism>
<name>A0AAN7GXV0_9PEZI</name>
<proteinExistence type="predicted"/>
<dbReference type="AlphaFoldDB" id="A0AAN7GXV0"/>
<reference evidence="1" key="2">
    <citation type="submission" date="2023-05" db="EMBL/GenBank/DDBJ databases">
        <authorList>
            <consortium name="Lawrence Berkeley National Laboratory"/>
            <person name="Steindorff A."/>
            <person name="Hensen N."/>
            <person name="Bonometti L."/>
            <person name="Westerberg I."/>
            <person name="Brannstrom I.O."/>
            <person name="Guillou S."/>
            <person name="Cros-Aarteil S."/>
            <person name="Calhoun S."/>
            <person name="Haridas S."/>
            <person name="Kuo A."/>
            <person name="Mondo S."/>
            <person name="Pangilinan J."/>
            <person name="Riley R."/>
            <person name="Labutti K."/>
            <person name="Andreopoulos B."/>
            <person name="Lipzen A."/>
            <person name="Chen C."/>
            <person name="Yanf M."/>
            <person name="Daum C."/>
            <person name="Ng V."/>
            <person name="Clum A."/>
            <person name="Ohm R."/>
            <person name="Martin F."/>
            <person name="Silar P."/>
            <person name="Natvig D."/>
            <person name="Lalanne C."/>
            <person name="Gautier V."/>
            <person name="Ament-Velasquez S.L."/>
            <person name="Kruys A."/>
            <person name="Hutchinson M.I."/>
            <person name="Powell A.J."/>
            <person name="Barry K."/>
            <person name="Miller A.N."/>
            <person name="Grigoriev I.V."/>
            <person name="Debuchy R."/>
            <person name="Gladieux P."/>
            <person name="Thoren M.H."/>
            <person name="Johannesson H."/>
        </authorList>
    </citation>
    <scope>NUCLEOTIDE SEQUENCE</scope>
    <source>
        <strain evidence="1">CBS 990.96</strain>
    </source>
</reference>
<reference evidence="1" key="1">
    <citation type="journal article" date="2023" name="Mol. Phylogenet. Evol.">
        <title>Genome-scale phylogeny and comparative genomics of the fungal order Sordariales.</title>
        <authorList>
            <person name="Hensen N."/>
            <person name="Bonometti L."/>
            <person name="Westerberg I."/>
            <person name="Brannstrom I.O."/>
            <person name="Guillou S."/>
            <person name="Cros-Aarteil S."/>
            <person name="Calhoun S."/>
            <person name="Haridas S."/>
            <person name="Kuo A."/>
            <person name="Mondo S."/>
            <person name="Pangilinan J."/>
            <person name="Riley R."/>
            <person name="LaButti K."/>
            <person name="Andreopoulos B."/>
            <person name="Lipzen A."/>
            <person name="Chen C."/>
            <person name="Yan M."/>
            <person name="Daum C."/>
            <person name="Ng V."/>
            <person name="Clum A."/>
            <person name="Steindorff A."/>
            <person name="Ohm R.A."/>
            <person name="Martin F."/>
            <person name="Silar P."/>
            <person name="Natvig D.O."/>
            <person name="Lalanne C."/>
            <person name="Gautier V."/>
            <person name="Ament-Velasquez S.L."/>
            <person name="Kruys A."/>
            <person name="Hutchinson M.I."/>
            <person name="Powell A.J."/>
            <person name="Barry K."/>
            <person name="Miller A.N."/>
            <person name="Grigoriev I.V."/>
            <person name="Debuchy R."/>
            <person name="Gladieux P."/>
            <person name="Hiltunen Thoren M."/>
            <person name="Johannesson H."/>
        </authorList>
    </citation>
    <scope>NUCLEOTIDE SEQUENCE</scope>
    <source>
        <strain evidence="1">CBS 990.96</strain>
    </source>
</reference>
<evidence type="ECO:0000313" key="1">
    <source>
        <dbReference type="EMBL" id="KAK4224705.1"/>
    </source>
</evidence>